<sequence length="318" mass="36840">MKRLEINELPELIVKQVESIEQQYNKKIEIFANYLQQDVLTLDQADHSMAGDKIKVTITNEKYLEFVLSHELHHIELELSDEPSISSALTTGQPDRDGRVLAFANSIFETLEHVTVVKRQKEDGTYTDEIKAEYLKGIEAALHPKVELDRANMRFYRTLIMLDGIIFGEHSRDTEWQQDFAMSFKYADKLAKIAEDNDLSVPFQFRRALVNMLDAYNEIIISNGYQGLHFHTFLNITPVLSARQLRLSLNQVYQIKHSEYKNRATGRDGFALIGLNDGQSVTTLNLDPEKVTPEFYKTFYQYTVEEVFKEQGTKYLIR</sequence>
<dbReference type="KEGG" id="lhi:JP39_01570"/>
<keyword evidence="2" id="KW-1185">Reference proteome</keyword>
<dbReference type="AlphaFoldDB" id="A0A0K2LAG1"/>
<proteinExistence type="predicted"/>
<evidence type="ECO:0000313" key="2">
    <source>
        <dbReference type="Proteomes" id="UP000061546"/>
    </source>
</evidence>
<dbReference type="STRING" id="1074467.JP39_01570"/>
<dbReference type="EMBL" id="CP012559">
    <property type="protein sequence ID" value="ALB28173.1"/>
    <property type="molecule type" value="Genomic_DNA"/>
</dbReference>
<reference evidence="1 2" key="1">
    <citation type="submission" date="2015-08" db="EMBL/GenBank/DDBJ databases">
        <title>Genomic sequence of Lactobacillus heilongjiangensis DSM 28069, isolated from Chinese traditional pickle.</title>
        <authorList>
            <person name="Jiang X."/>
            <person name="Zheng B."/>
            <person name="Cheng H."/>
        </authorList>
    </citation>
    <scope>NUCLEOTIDE SEQUENCE [LARGE SCALE GENOMIC DNA]</scope>
    <source>
        <strain evidence="1 2">DSM 28069</strain>
    </source>
</reference>
<organism evidence="1 2">
    <name type="scientific">Companilactobacillus heilongjiangensis</name>
    <dbReference type="NCBI Taxonomy" id="1074467"/>
    <lineage>
        <taxon>Bacteria</taxon>
        <taxon>Bacillati</taxon>
        <taxon>Bacillota</taxon>
        <taxon>Bacilli</taxon>
        <taxon>Lactobacillales</taxon>
        <taxon>Lactobacillaceae</taxon>
        <taxon>Companilactobacillus</taxon>
    </lineage>
</organism>
<dbReference type="Proteomes" id="UP000061546">
    <property type="component" value="Chromosome"/>
</dbReference>
<evidence type="ECO:0000313" key="1">
    <source>
        <dbReference type="EMBL" id="ALB28173.1"/>
    </source>
</evidence>
<protein>
    <recommendedName>
        <fullName evidence="3">IpaB/EvcA family protein</fullName>
    </recommendedName>
</protein>
<dbReference type="OrthoDB" id="2246846at2"/>
<dbReference type="RefSeq" id="WP_041499855.1">
    <property type="nucleotide sequence ID" value="NZ_BJDV01000014.1"/>
</dbReference>
<gene>
    <name evidence="1" type="ORF">JP39_01570</name>
</gene>
<evidence type="ECO:0008006" key="3">
    <source>
        <dbReference type="Google" id="ProtNLM"/>
    </source>
</evidence>
<accession>A0A0K2LAG1</accession>
<name>A0A0K2LAG1_9LACO</name>